<evidence type="ECO:0000313" key="9">
    <source>
        <dbReference type="EMBL" id="GAA4649216.1"/>
    </source>
</evidence>
<evidence type="ECO:0000256" key="1">
    <source>
        <dbReference type="ARBA" id="ARBA00022448"/>
    </source>
</evidence>
<feature type="chain" id="PRO_5045555886" description="Cytochrome c domain-containing protein" evidence="7">
    <location>
        <begin position="23"/>
        <end position="111"/>
    </location>
</feature>
<accession>A0ABP8V098</accession>
<name>A0ABP8V098_9GAMM</name>
<dbReference type="EMBL" id="BAABFL010000124">
    <property type="protein sequence ID" value="GAA4649216.1"/>
    <property type="molecule type" value="Genomic_DNA"/>
</dbReference>
<dbReference type="Pfam" id="PF00034">
    <property type="entry name" value="Cytochrom_C"/>
    <property type="match status" value="1"/>
</dbReference>
<dbReference type="PANTHER" id="PTHR33751:SF9">
    <property type="entry name" value="CYTOCHROME C4"/>
    <property type="match status" value="1"/>
</dbReference>
<comment type="caution">
    <text evidence="9">The sequence shown here is derived from an EMBL/GenBank/DDBJ whole genome shotgun (WGS) entry which is preliminary data.</text>
</comment>
<evidence type="ECO:0000256" key="2">
    <source>
        <dbReference type="ARBA" id="ARBA00022617"/>
    </source>
</evidence>
<keyword evidence="4" id="KW-0249">Electron transport</keyword>
<feature type="signal peptide" evidence="7">
    <location>
        <begin position="1"/>
        <end position="22"/>
    </location>
</feature>
<keyword evidence="3 6" id="KW-0479">Metal-binding</keyword>
<keyword evidence="5 6" id="KW-0408">Iron</keyword>
<organism evidence="9 10">
    <name type="scientific">Kistimonas scapharcae</name>
    <dbReference type="NCBI Taxonomy" id="1036133"/>
    <lineage>
        <taxon>Bacteria</taxon>
        <taxon>Pseudomonadati</taxon>
        <taxon>Pseudomonadota</taxon>
        <taxon>Gammaproteobacteria</taxon>
        <taxon>Oceanospirillales</taxon>
        <taxon>Endozoicomonadaceae</taxon>
        <taxon>Kistimonas</taxon>
    </lineage>
</organism>
<evidence type="ECO:0000256" key="7">
    <source>
        <dbReference type="SAM" id="SignalP"/>
    </source>
</evidence>
<dbReference type="PANTHER" id="PTHR33751">
    <property type="entry name" value="CBB3-TYPE CYTOCHROME C OXIDASE SUBUNIT FIXP"/>
    <property type="match status" value="1"/>
</dbReference>
<feature type="domain" description="Cytochrome c" evidence="8">
    <location>
        <begin position="30"/>
        <end position="111"/>
    </location>
</feature>
<dbReference type="InterPro" id="IPR036909">
    <property type="entry name" value="Cyt_c-like_dom_sf"/>
</dbReference>
<keyword evidence="7" id="KW-0732">Signal</keyword>
<dbReference type="InterPro" id="IPR009056">
    <property type="entry name" value="Cyt_c-like_dom"/>
</dbReference>
<keyword evidence="2 6" id="KW-0349">Heme</keyword>
<dbReference type="SUPFAM" id="SSF46626">
    <property type="entry name" value="Cytochrome c"/>
    <property type="match status" value="1"/>
</dbReference>
<reference evidence="10" key="1">
    <citation type="journal article" date="2019" name="Int. J. Syst. Evol. Microbiol.">
        <title>The Global Catalogue of Microorganisms (GCM) 10K type strain sequencing project: providing services to taxonomists for standard genome sequencing and annotation.</title>
        <authorList>
            <consortium name="The Broad Institute Genomics Platform"/>
            <consortium name="The Broad Institute Genome Sequencing Center for Infectious Disease"/>
            <person name="Wu L."/>
            <person name="Ma J."/>
        </authorList>
    </citation>
    <scope>NUCLEOTIDE SEQUENCE [LARGE SCALE GENOMIC DNA]</scope>
    <source>
        <strain evidence="10">JCM 17805</strain>
    </source>
</reference>
<keyword evidence="10" id="KW-1185">Reference proteome</keyword>
<dbReference type="Proteomes" id="UP001500604">
    <property type="component" value="Unassembled WGS sequence"/>
</dbReference>
<evidence type="ECO:0000256" key="6">
    <source>
        <dbReference type="PROSITE-ProRule" id="PRU00433"/>
    </source>
</evidence>
<dbReference type="PROSITE" id="PS51007">
    <property type="entry name" value="CYTC"/>
    <property type="match status" value="1"/>
</dbReference>
<evidence type="ECO:0000256" key="4">
    <source>
        <dbReference type="ARBA" id="ARBA00022982"/>
    </source>
</evidence>
<evidence type="ECO:0000256" key="5">
    <source>
        <dbReference type="ARBA" id="ARBA00023004"/>
    </source>
</evidence>
<evidence type="ECO:0000256" key="3">
    <source>
        <dbReference type="ARBA" id="ARBA00022723"/>
    </source>
</evidence>
<dbReference type="Gene3D" id="1.10.760.10">
    <property type="entry name" value="Cytochrome c-like domain"/>
    <property type="match status" value="1"/>
</dbReference>
<evidence type="ECO:0000259" key="8">
    <source>
        <dbReference type="PROSITE" id="PS51007"/>
    </source>
</evidence>
<dbReference type="RefSeq" id="WP_345194993.1">
    <property type="nucleotide sequence ID" value="NZ_BAABFL010000124.1"/>
</dbReference>
<sequence>MKSSRHAVTSLLLITLIGQAFADNVSTNKIPLEKLQAVVQAKGCASCHGTRGQGNPAMKGPRLAGQTADALASKLRDYRNGEIKNPTMNVMAYRLSDQDIVELSGYFSRFQ</sequence>
<evidence type="ECO:0000313" key="10">
    <source>
        <dbReference type="Proteomes" id="UP001500604"/>
    </source>
</evidence>
<keyword evidence="1" id="KW-0813">Transport</keyword>
<protein>
    <recommendedName>
        <fullName evidence="8">Cytochrome c domain-containing protein</fullName>
    </recommendedName>
</protein>
<proteinExistence type="predicted"/>
<gene>
    <name evidence="9" type="ORF">GCM10023116_14900</name>
</gene>
<dbReference type="InterPro" id="IPR050597">
    <property type="entry name" value="Cytochrome_c_Oxidase_Subunit"/>
</dbReference>